<dbReference type="InterPro" id="IPR013216">
    <property type="entry name" value="Methyltransf_11"/>
</dbReference>
<dbReference type="InterPro" id="IPR029063">
    <property type="entry name" value="SAM-dependent_MTases_sf"/>
</dbReference>
<feature type="domain" description="Methyltransferase type 11" evidence="1">
    <location>
        <begin position="46"/>
        <end position="141"/>
    </location>
</feature>
<dbReference type="CDD" id="cd02440">
    <property type="entry name" value="AdoMet_MTases"/>
    <property type="match status" value="1"/>
</dbReference>
<dbReference type="PANTHER" id="PTHR42912">
    <property type="entry name" value="METHYLTRANSFERASE"/>
    <property type="match status" value="1"/>
</dbReference>
<protein>
    <recommendedName>
        <fullName evidence="1">Methyltransferase type 11 domain-containing protein</fullName>
    </recommendedName>
</protein>
<evidence type="ECO:0000313" key="2">
    <source>
        <dbReference type="EMBL" id="PAE90221.1"/>
    </source>
</evidence>
<comment type="caution">
    <text evidence="2">The sequence shown here is derived from an EMBL/GenBank/DDBJ whole genome shotgun (WGS) entry which is preliminary data.</text>
</comment>
<dbReference type="EMBL" id="NPCC01000005">
    <property type="protein sequence ID" value="PAE90221.1"/>
    <property type="molecule type" value="Genomic_DNA"/>
</dbReference>
<name>A0A268P3G5_SHOCL</name>
<dbReference type="RefSeq" id="WP_095326181.1">
    <property type="nucleotide sequence ID" value="NZ_NPCC01000005.1"/>
</dbReference>
<gene>
    <name evidence="2" type="ORF">CHH72_04360</name>
</gene>
<sequence length="235" mass="25747">MRRMEGAEFDQLVDFFDQMATTNWLSQLHSHLKQQSGSWQGKAVADIGCGTGRLLLRGSTEASELTGVDLSAGMVTRANALFQEKGIAHKAKAVQGDAASLPLASGAFDIAFSTCVLFLLPDLHQGVKEMARILKPGGIAILLNPAPAMAVETARAYAQKQQFPKEETDYLLKWATVSERRHRKSTAELSDILKNWGFADVSHELVLEGLALISKAKRKSNRLLLNNKDIFPEAQ</sequence>
<dbReference type="AlphaFoldDB" id="A0A268P3G5"/>
<dbReference type="GO" id="GO:0008757">
    <property type="term" value="F:S-adenosylmethionine-dependent methyltransferase activity"/>
    <property type="evidence" value="ECO:0007669"/>
    <property type="project" value="InterPro"/>
</dbReference>
<dbReference type="InterPro" id="IPR050508">
    <property type="entry name" value="Methyltransf_Superfamily"/>
</dbReference>
<evidence type="ECO:0000313" key="3">
    <source>
        <dbReference type="Proteomes" id="UP000216207"/>
    </source>
</evidence>
<organism evidence="2 3">
    <name type="scientific">Shouchella clausii</name>
    <name type="common">Alkalihalobacillus clausii</name>
    <dbReference type="NCBI Taxonomy" id="79880"/>
    <lineage>
        <taxon>Bacteria</taxon>
        <taxon>Bacillati</taxon>
        <taxon>Bacillota</taxon>
        <taxon>Bacilli</taxon>
        <taxon>Bacillales</taxon>
        <taxon>Bacillaceae</taxon>
        <taxon>Shouchella</taxon>
    </lineage>
</organism>
<dbReference type="PANTHER" id="PTHR42912:SF80">
    <property type="entry name" value="METHYLTRANSFERASE DOMAIN-CONTAINING PROTEIN"/>
    <property type="match status" value="1"/>
</dbReference>
<reference evidence="2 3" key="1">
    <citation type="submission" date="2017-07" db="EMBL/GenBank/DDBJ databases">
        <title>Isolation and whole genome analysis of endospore-forming bacteria from heroin.</title>
        <authorList>
            <person name="Kalinowski J."/>
            <person name="Ahrens B."/>
            <person name="Al-Dilaimi A."/>
            <person name="Winkler A."/>
            <person name="Wibberg D."/>
            <person name="Schleenbecker U."/>
            <person name="Ruckert C."/>
            <person name="Wolfel R."/>
            <person name="Grass G."/>
        </authorList>
    </citation>
    <scope>NUCLEOTIDE SEQUENCE [LARGE SCALE GENOMIC DNA]</scope>
    <source>
        <strain evidence="2 3">7539</strain>
    </source>
</reference>
<dbReference type="Gene3D" id="3.40.50.150">
    <property type="entry name" value="Vaccinia Virus protein VP39"/>
    <property type="match status" value="1"/>
</dbReference>
<evidence type="ECO:0000259" key="1">
    <source>
        <dbReference type="Pfam" id="PF08241"/>
    </source>
</evidence>
<accession>A0A268P3G5</accession>
<dbReference type="Proteomes" id="UP000216207">
    <property type="component" value="Unassembled WGS sequence"/>
</dbReference>
<proteinExistence type="predicted"/>
<dbReference type="Pfam" id="PF08241">
    <property type="entry name" value="Methyltransf_11"/>
    <property type="match status" value="1"/>
</dbReference>
<dbReference type="SUPFAM" id="SSF53335">
    <property type="entry name" value="S-adenosyl-L-methionine-dependent methyltransferases"/>
    <property type="match status" value="1"/>
</dbReference>